<evidence type="ECO:0000256" key="1">
    <source>
        <dbReference type="ARBA" id="ARBA00004651"/>
    </source>
</evidence>
<keyword evidence="4" id="KW-1003">Cell membrane</keyword>
<dbReference type="AlphaFoldDB" id="A0A7M2XWP9"/>
<dbReference type="InterPro" id="IPR002657">
    <property type="entry name" value="BilAc:Na_symport/Acr3"/>
</dbReference>
<evidence type="ECO:0000313" key="9">
    <source>
        <dbReference type="EMBL" id="QOW01773.1"/>
    </source>
</evidence>
<protein>
    <submittedName>
        <fullName evidence="9">Arsenic resistance protein</fullName>
    </submittedName>
</protein>
<keyword evidence="10" id="KW-1185">Reference proteome</keyword>
<dbReference type="Proteomes" id="UP000593818">
    <property type="component" value="Plasmid pRh5Ap-243"/>
</dbReference>
<evidence type="ECO:0000256" key="7">
    <source>
        <dbReference type="ARBA" id="ARBA00023136"/>
    </source>
</evidence>
<sequence>MSATQWLERHQILVYLGALVTGAVVGLTLPDSSSVFEASIYPLLGALLYATFLQVPFTTLAEAVRDRRFLTAALVLNFVVVPLVVAALTLVVTFPQAVLLGILLTLLTPCIDYVIVFSGLAGGDSRRLLAASPLLMFAQMAALPLLLWLFMGSELTDIVDVAPFLEAFLILIVAPLALAWVTQALAARRRVGVVLTTAFTAAMVPLMAGTLFVVVAGQIPKIRDELHHVGTVIPVYAAFLILMAGLGFIAARVFRFDVGRSRALIFSGATRNSLVVLPLALALPAGYALTPVIVVTQTLVELVGMVLYVRLVPRMVPDTPTASLP</sequence>
<keyword evidence="7 8" id="KW-0472">Membrane</keyword>
<feature type="transmembrane region" description="Helical" evidence="8">
    <location>
        <begin position="35"/>
        <end position="57"/>
    </location>
</feature>
<evidence type="ECO:0000256" key="3">
    <source>
        <dbReference type="ARBA" id="ARBA00022448"/>
    </source>
</evidence>
<name>A0A7M2XWP9_9NOCA</name>
<dbReference type="RefSeq" id="WP_064061720.1">
    <property type="nucleotide sequence ID" value="NZ_CP022915.1"/>
</dbReference>
<dbReference type="PANTHER" id="PTHR43057:SF1">
    <property type="entry name" value="ARSENICAL-RESISTANCE PROTEIN 3"/>
    <property type="match status" value="1"/>
</dbReference>
<evidence type="ECO:0000256" key="4">
    <source>
        <dbReference type="ARBA" id="ARBA00022475"/>
    </source>
</evidence>
<dbReference type="GO" id="GO:0015297">
    <property type="term" value="F:antiporter activity"/>
    <property type="evidence" value="ECO:0007669"/>
    <property type="project" value="InterPro"/>
</dbReference>
<dbReference type="Pfam" id="PF01758">
    <property type="entry name" value="SBF"/>
    <property type="match status" value="1"/>
</dbReference>
<evidence type="ECO:0000313" key="10">
    <source>
        <dbReference type="Proteomes" id="UP000593818"/>
    </source>
</evidence>
<feature type="transmembrane region" description="Helical" evidence="8">
    <location>
        <begin position="97"/>
        <end position="116"/>
    </location>
</feature>
<dbReference type="Gene3D" id="1.20.1530.20">
    <property type="match status" value="1"/>
</dbReference>
<feature type="transmembrane region" description="Helical" evidence="8">
    <location>
        <begin position="162"/>
        <end position="181"/>
    </location>
</feature>
<keyword evidence="9" id="KW-0614">Plasmid</keyword>
<dbReference type="GO" id="GO:0015105">
    <property type="term" value="F:arsenite transmembrane transporter activity"/>
    <property type="evidence" value="ECO:0007669"/>
    <property type="project" value="TreeGrafter"/>
</dbReference>
<keyword evidence="6 8" id="KW-1133">Transmembrane helix</keyword>
<evidence type="ECO:0000256" key="5">
    <source>
        <dbReference type="ARBA" id="ARBA00022692"/>
    </source>
</evidence>
<feature type="transmembrane region" description="Helical" evidence="8">
    <location>
        <begin position="12"/>
        <end position="29"/>
    </location>
</feature>
<feature type="transmembrane region" description="Helical" evidence="8">
    <location>
        <begin position="231"/>
        <end position="251"/>
    </location>
</feature>
<dbReference type="PANTHER" id="PTHR43057">
    <property type="entry name" value="ARSENITE EFFLUX TRANSPORTER"/>
    <property type="match status" value="1"/>
</dbReference>
<geneLocation type="plasmid" evidence="9 10">
    <name>pRh5Ap-243</name>
</geneLocation>
<gene>
    <name evidence="9" type="ORF">INP59_25830</name>
</gene>
<feature type="transmembrane region" description="Helical" evidence="8">
    <location>
        <begin position="193"/>
        <end position="219"/>
    </location>
</feature>
<evidence type="ECO:0000256" key="8">
    <source>
        <dbReference type="SAM" id="Phobius"/>
    </source>
</evidence>
<evidence type="ECO:0000256" key="2">
    <source>
        <dbReference type="ARBA" id="ARBA00010110"/>
    </source>
</evidence>
<keyword evidence="3" id="KW-0813">Transport</keyword>
<dbReference type="GO" id="GO:0015104">
    <property type="term" value="F:antimonite transmembrane transporter activity"/>
    <property type="evidence" value="ECO:0007669"/>
    <property type="project" value="TreeGrafter"/>
</dbReference>
<organism evidence="9 10">
    <name type="scientific">Rhodococcus pyridinivorans</name>
    <dbReference type="NCBI Taxonomy" id="103816"/>
    <lineage>
        <taxon>Bacteria</taxon>
        <taxon>Bacillati</taxon>
        <taxon>Actinomycetota</taxon>
        <taxon>Actinomycetes</taxon>
        <taxon>Mycobacteriales</taxon>
        <taxon>Nocardiaceae</taxon>
        <taxon>Rhodococcus</taxon>
    </lineage>
</organism>
<reference evidence="9 10" key="1">
    <citation type="submission" date="2020-10" db="EMBL/GenBank/DDBJ databases">
        <title>Whole genome sequence of oil-degrading bacteria Rhodococcus pyridinivorans strain 5Ap.</title>
        <authorList>
            <person name="Akhremchuk A.E."/>
            <person name="Valentovich L.N."/>
            <person name="Charniauskaya M.I."/>
            <person name="Bukliarevich H.A."/>
            <person name="Titok M.A."/>
        </authorList>
    </citation>
    <scope>NUCLEOTIDE SEQUENCE [LARGE SCALE GENOMIC DNA]</scope>
    <source>
        <strain evidence="9 10">5Ap</strain>
        <plasmid evidence="9 10">pRh5Ap-243</plasmid>
    </source>
</reference>
<feature type="transmembrane region" description="Helical" evidence="8">
    <location>
        <begin position="69"/>
        <end position="91"/>
    </location>
</feature>
<comment type="similarity">
    <text evidence="2">Belongs to the arsenical resistance-3 (ACR3) (TC 2.A.59) family.</text>
</comment>
<evidence type="ECO:0000256" key="6">
    <source>
        <dbReference type="ARBA" id="ARBA00022989"/>
    </source>
</evidence>
<dbReference type="GO" id="GO:0005886">
    <property type="term" value="C:plasma membrane"/>
    <property type="evidence" value="ECO:0007669"/>
    <property type="project" value="UniProtKB-SubCell"/>
</dbReference>
<dbReference type="InterPro" id="IPR004706">
    <property type="entry name" value="Arsenical-R_Acr3"/>
</dbReference>
<accession>A0A7M2XWP9</accession>
<dbReference type="InterPro" id="IPR038770">
    <property type="entry name" value="Na+/solute_symporter_sf"/>
</dbReference>
<dbReference type="EMBL" id="CP063452">
    <property type="protein sequence ID" value="QOW01773.1"/>
    <property type="molecule type" value="Genomic_DNA"/>
</dbReference>
<comment type="subcellular location">
    <subcellularLocation>
        <location evidence="1">Cell membrane</location>
        <topology evidence="1">Multi-pass membrane protein</topology>
    </subcellularLocation>
</comment>
<keyword evidence="5 8" id="KW-0812">Transmembrane</keyword>
<feature type="transmembrane region" description="Helical" evidence="8">
    <location>
        <begin position="128"/>
        <end position="150"/>
    </location>
</feature>
<proteinExistence type="inferred from homology"/>